<sequence length="125" mass="14099">MSLNYKVIGKHIREVRQRNHLSQAMLSELVDKTPSYISYIESGIKSMSLDTFVLIANALGVSPDRLLMEQVTSTERCASEEIALLLSDCSTYEMLILLDVIKSLKASLKEHQGRYGKPDNFDFTV</sequence>
<gene>
    <name evidence="3" type="ORF">L0P79_09595</name>
</gene>
<evidence type="ECO:0000259" key="2">
    <source>
        <dbReference type="PROSITE" id="PS50943"/>
    </source>
</evidence>
<name>A0ABS9M963_9FIRM</name>
<dbReference type="EMBL" id="JAKNJB010000014">
    <property type="protein sequence ID" value="MCG4527330.1"/>
    <property type="molecule type" value="Genomic_DNA"/>
</dbReference>
<proteinExistence type="predicted"/>
<dbReference type="InterPro" id="IPR050807">
    <property type="entry name" value="TransReg_Diox_bact_type"/>
</dbReference>
<evidence type="ECO:0000256" key="1">
    <source>
        <dbReference type="ARBA" id="ARBA00023125"/>
    </source>
</evidence>
<accession>A0ABS9M963</accession>
<dbReference type="Gene3D" id="1.10.260.40">
    <property type="entry name" value="lambda repressor-like DNA-binding domains"/>
    <property type="match status" value="1"/>
</dbReference>
<dbReference type="PROSITE" id="PS50943">
    <property type="entry name" value="HTH_CROC1"/>
    <property type="match status" value="1"/>
</dbReference>
<keyword evidence="1" id="KW-0238">DNA-binding</keyword>
<dbReference type="InterPro" id="IPR010982">
    <property type="entry name" value="Lambda_DNA-bd_dom_sf"/>
</dbReference>
<dbReference type="SUPFAM" id="SSF47413">
    <property type="entry name" value="lambda repressor-like DNA-binding domains"/>
    <property type="match status" value="1"/>
</dbReference>
<dbReference type="SMART" id="SM00530">
    <property type="entry name" value="HTH_XRE"/>
    <property type="match status" value="1"/>
</dbReference>
<dbReference type="PANTHER" id="PTHR46797">
    <property type="entry name" value="HTH-TYPE TRANSCRIPTIONAL REGULATOR"/>
    <property type="match status" value="1"/>
</dbReference>
<comment type="caution">
    <text evidence="3">The sequence shown here is derived from an EMBL/GenBank/DDBJ whole genome shotgun (WGS) entry which is preliminary data.</text>
</comment>
<dbReference type="Proteomes" id="UP001200313">
    <property type="component" value="Unassembled WGS sequence"/>
</dbReference>
<evidence type="ECO:0000313" key="4">
    <source>
        <dbReference type="Proteomes" id="UP001200313"/>
    </source>
</evidence>
<keyword evidence="4" id="KW-1185">Reference proteome</keyword>
<dbReference type="Pfam" id="PF01381">
    <property type="entry name" value="HTH_3"/>
    <property type="match status" value="1"/>
</dbReference>
<organism evidence="3 4">
    <name type="scientific">Intestinimonas massiliensis</name>
    <name type="common">ex Afouda et al. 2020</name>
    <dbReference type="NCBI Taxonomy" id="1673721"/>
    <lineage>
        <taxon>Bacteria</taxon>
        <taxon>Bacillati</taxon>
        <taxon>Bacillota</taxon>
        <taxon>Clostridia</taxon>
        <taxon>Eubacteriales</taxon>
        <taxon>Intestinimonas</taxon>
    </lineage>
</organism>
<dbReference type="InterPro" id="IPR001387">
    <property type="entry name" value="Cro/C1-type_HTH"/>
</dbReference>
<dbReference type="RefSeq" id="WP_087334846.1">
    <property type="nucleotide sequence ID" value="NZ_JAKNJB010000014.1"/>
</dbReference>
<evidence type="ECO:0000313" key="3">
    <source>
        <dbReference type="EMBL" id="MCG4527330.1"/>
    </source>
</evidence>
<feature type="domain" description="HTH cro/C1-type" evidence="2">
    <location>
        <begin position="12"/>
        <end position="66"/>
    </location>
</feature>
<dbReference type="PANTHER" id="PTHR46797:SF1">
    <property type="entry name" value="METHYLPHOSPHONATE SYNTHASE"/>
    <property type="match status" value="1"/>
</dbReference>
<dbReference type="CDD" id="cd00093">
    <property type="entry name" value="HTH_XRE"/>
    <property type="match status" value="1"/>
</dbReference>
<reference evidence="3 4" key="1">
    <citation type="submission" date="2022-01" db="EMBL/GenBank/DDBJ databases">
        <title>Collection of gut derived symbiotic bacterial strains cultured from healthy donors.</title>
        <authorList>
            <person name="Lin H."/>
            <person name="Kohout C."/>
            <person name="Waligurski E."/>
            <person name="Pamer E.G."/>
        </authorList>
    </citation>
    <scope>NUCLEOTIDE SEQUENCE [LARGE SCALE GENOMIC DNA]</scope>
    <source>
        <strain evidence="3 4">DFI.3.7</strain>
    </source>
</reference>
<protein>
    <submittedName>
        <fullName evidence="3">Helix-turn-helix domain-containing protein</fullName>
    </submittedName>
</protein>